<dbReference type="EMBL" id="MGFH01000142">
    <property type="protein sequence ID" value="OGM04490.1"/>
    <property type="molecule type" value="Genomic_DNA"/>
</dbReference>
<name>A0A1F7WNT3_9BACT</name>
<dbReference type="Gene3D" id="3.30.565.40">
    <property type="entry name" value="Fervidobacterium nodosum Rt17-B1 like"/>
    <property type="match status" value="1"/>
</dbReference>
<sequence length="241" mass="26152">MKNNYFILFLSAIFFCTIAASILLMAGNAAFASGIEFKTATHTDKLIKINYPQISGMSDAAKMSKINALIKDHALAIKSPFAEELKDVEMDGNYTIEYIGSNILSVKYCVFANVKNAAHPVDVIAAANIDLNALKTLKLSEVVTVDQSLVELFLKGGYVPRGEDLDLSSAGALKDIIAGFDKKELLTRFKDPSAAFYFTKDSLVISAEVIHAAGDHAEFAVSYKDLGKALLLKPEGFSKLK</sequence>
<feature type="chain" id="PRO_5009533526" description="DUF3298 domain-containing protein" evidence="1">
    <location>
        <begin position="33"/>
        <end position="241"/>
    </location>
</feature>
<proteinExistence type="predicted"/>
<evidence type="ECO:0008006" key="4">
    <source>
        <dbReference type="Google" id="ProtNLM"/>
    </source>
</evidence>
<evidence type="ECO:0000256" key="1">
    <source>
        <dbReference type="SAM" id="SignalP"/>
    </source>
</evidence>
<comment type="caution">
    <text evidence="2">The sequence shown here is derived from an EMBL/GenBank/DDBJ whole genome shotgun (WGS) entry which is preliminary data.</text>
</comment>
<dbReference type="AlphaFoldDB" id="A0A1F7WNT3"/>
<protein>
    <recommendedName>
        <fullName evidence="4">DUF3298 domain-containing protein</fullName>
    </recommendedName>
</protein>
<gene>
    <name evidence="2" type="ORF">A2008_08190</name>
</gene>
<accession>A0A1F7WNT3</accession>
<keyword evidence="1" id="KW-0732">Signal</keyword>
<dbReference type="Proteomes" id="UP000178735">
    <property type="component" value="Unassembled WGS sequence"/>
</dbReference>
<dbReference type="STRING" id="1817813.A2008_08190"/>
<feature type="signal peptide" evidence="1">
    <location>
        <begin position="1"/>
        <end position="32"/>
    </location>
</feature>
<evidence type="ECO:0000313" key="2">
    <source>
        <dbReference type="EMBL" id="OGM04490.1"/>
    </source>
</evidence>
<evidence type="ECO:0000313" key="3">
    <source>
        <dbReference type="Proteomes" id="UP000178735"/>
    </source>
</evidence>
<organism evidence="2 3">
    <name type="scientific">Candidatus Wallbacteria bacterium GWC2_49_35</name>
    <dbReference type="NCBI Taxonomy" id="1817813"/>
    <lineage>
        <taxon>Bacteria</taxon>
        <taxon>Candidatus Walliibacteriota</taxon>
    </lineage>
</organism>
<reference evidence="2 3" key="1">
    <citation type="journal article" date="2016" name="Nat. Commun.">
        <title>Thousands of microbial genomes shed light on interconnected biogeochemical processes in an aquifer system.</title>
        <authorList>
            <person name="Anantharaman K."/>
            <person name="Brown C.T."/>
            <person name="Hug L.A."/>
            <person name="Sharon I."/>
            <person name="Castelle C.J."/>
            <person name="Probst A.J."/>
            <person name="Thomas B.C."/>
            <person name="Singh A."/>
            <person name="Wilkins M.J."/>
            <person name="Karaoz U."/>
            <person name="Brodie E.L."/>
            <person name="Williams K.H."/>
            <person name="Hubbard S.S."/>
            <person name="Banfield J.F."/>
        </authorList>
    </citation>
    <scope>NUCLEOTIDE SEQUENCE [LARGE SCALE GENOMIC DNA]</scope>
</reference>